<dbReference type="GO" id="GO:0016811">
    <property type="term" value="F:hydrolase activity, acting on carbon-nitrogen (but not peptide) bonds, in linear amides"/>
    <property type="evidence" value="ECO:0007669"/>
    <property type="project" value="InterPro"/>
</dbReference>
<proteinExistence type="inferred from homology"/>
<dbReference type="Gene3D" id="1.10.1400.10">
    <property type="match status" value="1"/>
</dbReference>
<sequence>MKRILITLAVVLLAAAAGGAWYLHSKQPTRDGELALQHLGAPVQVRYDERGVPHIEAQNEADLYRALGFVQAQDRLFQMEMLRRLARGELAEVLGAKLLPTDRLFRTLGIRERADQQARELDPDSPHGKALAAYLDGINQYQDSRPAPLEFDLLGIEKRPFSAADTLSIAGYLAYSFAAALRSEPLLTRIRDELGNDYLQIFDTEWHPEGVLESPLGNNDLQLLDRIAALSDQALADSGLPQFEGSNAWAVSGARTASGKPLLAGDPHIRFSAPSVWYEAHLKYPGFELYGHHQPATPVAFLGHNRDFAWSLTMFQNDDMDLIAERSNPENPGQVWYQGSWVDLQQRQEVIQVKDGDPVTLRLRRSPHGPIINDALGDSAGTTPIAMWWTFLETDNPLLDAFYRLNRADTLAKGRAAAERIHAPGLNLVWANAGGDIAWWAAAKLPIRPAGVNPAFILDGSSGAADKRGFYPFSANPQEENPTRGYIVSANFQPLTASGIQIPGYYNPPERGQRLNQRLADQAVRWDLNNSQALQLETATAYGPRLLAPILDDLRAAATDEQQRALVEALAAWRGDHPLDSVQATLFNQLTYELSRVVMAPRLGAPAFEQLLATRMIDSALPRLTANAQSPWWTPADGQPRSRAEAVAEAWQASLQHLRATLGEDPGQWQWGRAHTLTHPHPLGVQWPLDALLNVGPLPAPGGHEMPNNLSHRIGAAPWPVGYGPSTRRLVDLADAGTSLGINPLGQSGVPFDRHYRDQAEPFIQGEYLPQHLSPEDVTAHTRSTLTLQPAR</sequence>
<evidence type="ECO:0000313" key="10">
    <source>
        <dbReference type="Proteomes" id="UP000183018"/>
    </source>
</evidence>
<dbReference type="InterPro" id="IPR014395">
    <property type="entry name" value="Pen/GL7ACA/AHL_acylase"/>
</dbReference>
<evidence type="ECO:0000256" key="3">
    <source>
        <dbReference type="ARBA" id="ARBA00022729"/>
    </source>
</evidence>
<dbReference type="STRING" id="289370.SAMN05216602_3212"/>
<dbReference type="InterPro" id="IPR043147">
    <property type="entry name" value="Penicillin_amidase_A-knob"/>
</dbReference>
<dbReference type="RefSeq" id="WP_074886050.1">
    <property type="nucleotide sequence ID" value="NZ_FORC01000003.1"/>
</dbReference>
<dbReference type="InterPro" id="IPR043146">
    <property type="entry name" value="Penicillin_amidase_N_B-knob"/>
</dbReference>
<dbReference type="CDD" id="cd03747">
    <property type="entry name" value="Ntn_PGA_like"/>
    <property type="match status" value="1"/>
</dbReference>
<name>A0A1I3M402_9GAMM</name>
<evidence type="ECO:0000256" key="1">
    <source>
        <dbReference type="ARBA" id="ARBA00004418"/>
    </source>
</evidence>
<dbReference type="AlphaFoldDB" id="A0A1I3M402"/>
<dbReference type="GO" id="GO:0042597">
    <property type="term" value="C:periplasmic space"/>
    <property type="evidence" value="ECO:0007669"/>
    <property type="project" value="UniProtKB-SubCell"/>
</dbReference>
<dbReference type="InterPro" id="IPR023343">
    <property type="entry name" value="Penicillin_amidase_dom1"/>
</dbReference>
<protein>
    <submittedName>
        <fullName evidence="9">Penicillin amidase</fullName>
    </submittedName>
</protein>
<feature type="binding site" evidence="8">
    <location>
        <position position="321"/>
    </location>
    <ligand>
        <name>Ca(2+)</name>
        <dbReference type="ChEBI" id="CHEBI:29108"/>
    </ligand>
</feature>
<dbReference type="InterPro" id="IPR029055">
    <property type="entry name" value="Ntn_hydrolases_N"/>
</dbReference>
<evidence type="ECO:0000256" key="8">
    <source>
        <dbReference type="PIRSR" id="PIRSR001227-2"/>
    </source>
</evidence>
<feature type="binding site" evidence="8">
    <location>
        <position position="318"/>
    </location>
    <ligand>
        <name>Ca(2+)</name>
        <dbReference type="ChEBI" id="CHEBI:29108"/>
    </ligand>
</feature>
<dbReference type="OrthoDB" id="9760084at2"/>
<dbReference type="PANTHER" id="PTHR34218:SF5">
    <property type="entry name" value="PENICILLIN ACYLASE FAMILY PROTEIN"/>
    <property type="match status" value="1"/>
</dbReference>
<feature type="active site" description="Nucleophile" evidence="7">
    <location>
        <position position="246"/>
    </location>
</feature>
<dbReference type="Pfam" id="PF01804">
    <property type="entry name" value="Penicil_amidase"/>
    <property type="match status" value="1"/>
</dbReference>
<dbReference type="SUPFAM" id="SSF56235">
    <property type="entry name" value="N-terminal nucleophile aminohydrolases (Ntn hydrolases)"/>
    <property type="match status" value="1"/>
</dbReference>
<evidence type="ECO:0000256" key="5">
    <source>
        <dbReference type="ARBA" id="ARBA00022801"/>
    </source>
</evidence>
<accession>A0A1I3M402</accession>
<organism evidence="9 10">
    <name type="scientific">Phytopseudomonas argentinensis</name>
    <dbReference type="NCBI Taxonomy" id="289370"/>
    <lineage>
        <taxon>Bacteria</taxon>
        <taxon>Pseudomonadati</taxon>
        <taxon>Pseudomonadota</taxon>
        <taxon>Gammaproteobacteria</taxon>
        <taxon>Pseudomonadales</taxon>
        <taxon>Pseudomonadaceae</taxon>
        <taxon>Phytopseudomonas</taxon>
    </lineage>
</organism>
<evidence type="ECO:0000256" key="4">
    <source>
        <dbReference type="ARBA" id="ARBA00022764"/>
    </source>
</evidence>
<evidence type="ECO:0000256" key="7">
    <source>
        <dbReference type="PIRSR" id="PIRSR001227-1"/>
    </source>
</evidence>
<keyword evidence="10" id="KW-1185">Reference proteome</keyword>
<keyword evidence="5" id="KW-0378">Hydrolase</keyword>
<dbReference type="Proteomes" id="UP000183018">
    <property type="component" value="Unassembled WGS sequence"/>
</dbReference>
<gene>
    <name evidence="9" type="ORF">SAMN05216602_3212</name>
</gene>
<keyword evidence="6" id="KW-0865">Zymogen</keyword>
<evidence type="ECO:0000313" key="9">
    <source>
        <dbReference type="EMBL" id="SFI91530.1"/>
    </source>
</evidence>
<evidence type="ECO:0000256" key="6">
    <source>
        <dbReference type="ARBA" id="ARBA00023145"/>
    </source>
</evidence>
<keyword evidence="4" id="KW-0574">Periplasm</keyword>
<comment type="cofactor">
    <cofactor evidence="8">
        <name>Ca(2+)</name>
        <dbReference type="ChEBI" id="CHEBI:29108"/>
    </cofactor>
    <text evidence="8">Binds 1 Ca(2+) ion per dimer.</text>
</comment>
<dbReference type="PANTHER" id="PTHR34218">
    <property type="entry name" value="PEPTIDASE S45 PENICILLIN AMIDASE"/>
    <property type="match status" value="1"/>
</dbReference>
<dbReference type="GO" id="GO:0046872">
    <property type="term" value="F:metal ion binding"/>
    <property type="evidence" value="ECO:0007669"/>
    <property type="project" value="UniProtKB-KW"/>
</dbReference>
<dbReference type="Gene3D" id="3.60.20.10">
    <property type="entry name" value="Glutamine Phosphoribosylpyrophosphate, subunit 1, domain 1"/>
    <property type="match status" value="1"/>
</dbReference>
<dbReference type="Gene3D" id="1.10.439.10">
    <property type="entry name" value="Penicillin Amidohydrolase, domain 1"/>
    <property type="match status" value="1"/>
</dbReference>
<reference evidence="10" key="1">
    <citation type="submission" date="2016-10" db="EMBL/GenBank/DDBJ databases">
        <authorList>
            <person name="Varghese N."/>
            <person name="Submissions S."/>
        </authorList>
    </citation>
    <scope>NUCLEOTIDE SEQUENCE [LARGE SCALE GENOMIC DNA]</scope>
    <source>
        <strain evidence="10">LMG 22563</strain>
    </source>
</reference>
<keyword evidence="3" id="KW-0732">Signal</keyword>
<evidence type="ECO:0000256" key="2">
    <source>
        <dbReference type="ARBA" id="ARBA00006586"/>
    </source>
</evidence>
<dbReference type="Gene3D" id="2.30.120.10">
    <property type="match status" value="1"/>
</dbReference>
<dbReference type="EMBL" id="FORC01000003">
    <property type="protein sequence ID" value="SFI91530.1"/>
    <property type="molecule type" value="Genomic_DNA"/>
</dbReference>
<dbReference type="InterPro" id="IPR002692">
    <property type="entry name" value="S45"/>
</dbReference>
<feature type="binding site" evidence="8">
    <location>
        <position position="184"/>
    </location>
    <ligand>
        <name>Ca(2+)</name>
        <dbReference type="ChEBI" id="CHEBI:29108"/>
    </ligand>
</feature>
<comment type="similarity">
    <text evidence="2">Belongs to the peptidase S45 family.</text>
</comment>
<keyword evidence="8" id="KW-0106">Calcium</keyword>
<dbReference type="PIRSF" id="PIRSF001227">
    <property type="entry name" value="Pen_acylase"/>
    <property type="match status" value="1"/>
</dbReference>
<keyword evidence="8" id="KW-0479">Metal-binding</keyword>
<comment type="subcellular location">
    <subcellularLocation>
        <location evidence="1">Periplasm</location>
    </subcellularLocation>
</comment>
<dbReference type="GO" id="GO:0017000">
    <property type="term" value="P:antibiotic biosynthetic process"/>
    <property type="evidence" value="ECO:0007669"/>
    <property type="project" value="InterPro"/>
</dbReference>